<feature type="domain" description="Mannosylglycerate hydrolase MGH1-like glycoside hydrolase" evidence="4">
    <location>
        <begin position="40"/>
        <end position="411"/>
    </location>
</feature>
<dbReference type="EMBL" id="JAJSON010000025">
    <property type="protein sequence ID" value="MCG9972598.1"/>
    <property type="molecule type" value="Genomic_DNA"/>
</dbReference>
<comment type="caution">
    <text evidence="5">The sequence shown here is derived from an EMBL/GenBank/DDBJ whole genome shotgun (WGS) entry which is preliminary data.</text>
</comment>
<dbReference type="InterPro" id="IPR004888">
    <property type="entry name" value="Glycoside_hydrolase_63"/>
</dbReference>
<dbReference type="GO" id="GO:0009311">
    <property type="term" value="P:oligosaccharide metabolic process"/>
    <property type="evidence" value="ECO:0007669"/>
    <property type="project" value="InterPro"/>
</dbReference>
<keyword evidence="6" id="KW-1185">Reference proteome</keyword>
<protein>
    <submittedName>
        <fullName evidence="5">Trehalase-like protein</fullName>
    </submittedName>
</protein>
<name>A0A9X1V0H5_9FLAO</name>
<dbReference type="Gene3D" id="1.50.10.10">
    <property type="match status" value="1"/>
</dbReference>
<dbReference type="PANTHER" id="PTHR10412:SF11">
    <property type="entry name" value="MANNOSYL-OLIGOSACCHARIDE GLUCOSIDASE"/>
    <property type="match status" value="1"/>
</dbReference>
<dbReference type="InterPro" id="IPR012341">
    <property type="entry name" value="6hp_glycosidase-like_sf"/>
</dbReference>
<reference evidence="5" key="1">
    <citation type="submission" date="2021-12" db="EMBL/GenBank/DDBJ databases">
        <title>Description of Gramella crocea sp. nov., a new bacterium isolated from activated sludge.</title>
        <authorList>
            <person name="Zhang X."/>
        </authorList>
    </citation>
    <scope>NUCLEOTIDE SEQUENCE</scope>
    <source>
        <strain evidence="5">YB25</strain>
    </source>
</reference>
<evidence type="ECO:0000256" key="1">
    <source>
        <dbReference type="ARBA" id="ARBA00010833"/>
    </source>
</evidence>
<keyword evidence="2" id="KW-0378">Hydrolase</keyword>
<comment type="similarity">
    <text evidence="1">Belongs to the glycosyl hydrolase 63 family.</text>
</comment>
<dbReference type="GO" id="GO:0004573">
    <property type="term" value="F:Glc3Man9GlcNAc2 oligosaccharide glucosidase activity"/>
    <property type="evidence" value="ECO:0007669"/>
    <property type="project" value="InterPro"/>
</dbReference>
<proteinExistence type="inferred from homology"/>
<dbReference type="InterPro" id="IPR008928">
    <property type="entry name" value="6-hairpin_glycosidase_sf"/>
</dbReference>
<accession>A0A9X1V0H5</accession>
<dbReference type="Pfam" id="PF22422">
    <property type="entry name" value="MGH1-like_GH"/>
    <property type="match status" value="1"/>
</dbReference>
<dbReference type="RefSeq" id="WP_240099963.1">
    <property type="nucleotide sequence ID" value="NZ_JAJSON010000025.1"/>
</dbReference>
<evidence type="ECO:0000256" key="3">
    <source>
        <dbReference type="ARBA" id="ARBA00023295"/>
    </source>
</evidence>
<dbReference type="Proteomes" id="UP001139344">
    <property type="component" value="Unassembled WGS sequence"/>
</dbReference>
<dbReference type="GO" id="GO:0006487">
    <property type="term" value="P:protein N-linked glycosylation"/>
    <property type="evidence" value="ECO:0007669"/>
    <property type="project" value="TreeGrafter"/>
</dbReference>
<evidence type="ECO:0000256" key="2">
    <source>
        <dbReference type="ARBA" id="ARBA00022801"/>
    </source>
</evidence>
<keyword evidence="3" id="KW-0326">Glycosidase</keyword>
<dbReference type="InterPro" id="IPR054491">
    <property type="entry name" value="MGH1-like_GH"/>
</dbReference>
<sequence>MSEKDLKEKVENLLMENLVTGYSKSQEVEYTFIKPSSNRYSYQYFWDTCFHVYILCAIDKSDLAKKCFKTLFAMQEESGFVGHIHYWNNVYPARITDIFQNKVSLGRDLLRTHMSSLIQPPLVAQTLQKIWETTKDRDYLEEMLPKIKKYFEWLSRNRDFDDDGLLSIISPFESGMDWKASYDPVLGFSHGKANKLLFWKVVGIDFRNFWRNYDQQKIRRRDKFRIEDAGFNTIYAQNLKALGDLCNIMEDRDAAKYKDRYKKVKDSILKLMYDEPDAAFYDLYSEKNKKLRILTPTIFFPVIIDGMPDDVHKKVMERHFFNENEFHTKYPIPSLAINDPAFNPHESMYIWRGPTWIFNNWFMHQFMLEKGYNEEARHLIDAIVNLVDKSGFREYYNPFNGEGYGARNFTWAGLVLDMIQMHESHTNEKFDKGT</sequence>
<evidence type="ECO:0000313" key="6">
    <source>
        <dbReference type="Proteomes" id="UP001139344"/>
    </source>
</evidence>
<evidence type="ECO:0000313" key="5">
    <source>
        <dbReference type="EMBL" id="MCG9972598.1"/>
    </source>
</evidence>
<gene>
    <name evidence="5" type="ORF">LU635_13200</name>
</gene>
<organism evidence="5 6">
    <name type="scientific">Christiangramia crocea</name>
    <dbReference type="NCBI Taxonomy" id="2904124"/>
    <lineage>
        <taxon>Bacteria</taxon>
        <taxon>Pseudomonadati</taxon>
        <taxon>Bacteroidota</taxon>
        <taxon>Flavobacteriia</taxon>
        <taxon>Flavobacteriales</taxon>
        <taxon>Flavobacteriaceae</taxon>
        <taxon>Christiangramia</taxon>
    </lineage>
</organism>
<dbReference type="AlphaFoldDB" id="A0A9X1V0H5"/>
<dbReference type="PANTHER" id="PTHR10412">
    <property type="entry name" value="MANNOSYL-OLIGOSACCHARIDE GLUCOSIDASE"/>
    <property type="match status" value="1"/>
</dbReference>
<evidence type="ECO:0000259" key="4">
    <source>
        <dbReference type="Pfam" id="PF22422"/>
    </source>
</evidence>
<dbReference type="SUPFAM" id="SSF48208">
    <property type="entry name" value="Six-hairpin glycosidases"/>
    <property type="match status" value="1"/>
</dbReference>